<dbReference type="Proteomes" id="UP000275078">
    <property type="component" value="Unassembled WGS sequence"/>
</dbReference>
<gene>
    <name evidence="1" type="ORF">BJ508DRAFT_376134</name>
</gene>
<reference evidence="1 2" key="1">
    <citation type="journal article" date="2018" name="Nat. Ecol. Evol.">
        <title>Pezizomycetes genomes reveal the molecular basis of ectomycorrhizal truffle lifestyle.</title>
        <authorList>
            <person name="Murat C."/>
            <person name="Payen T."/>
            <person name="Noel B."/>
            <person name="Kuo A."/>
            <person name="Morin E."/>
            <person name="Chen J."/>
            <person name="Kohler A."/>
            <person name="Krizsan K."/>
            <person name="Balestrini R."/>
            <person name="Da Silva C."/>
            <person name="Montanini B."/>
            <person name="Hainaut M."/>
            <person name="Levati E."/>
            <person name="Barry K.W."/>
            <person name="Belfiori B."/>
            <person name="Cichocki N."/>
            <person name="Clum A."/>
            <person name="Dockter R.B."/>
            <person name="Fauchery L."/>
            <person name="Guy J."/>
            <person name="Iotti M."/>
            <person name="Le Tacon F."/>
            <person name="Lindquist E.A."/>
            <person name="Lipzen A."/>
            <person name="Malagnac F."/>
            <person name="Mello A."/>
            <person name="Molinier V."/>
            <person name="Miyauchi S."/>
            <person name="Poulain J."/>
            <person name="Riccioni C."/>
            <person name="Rubini A."/>
            <person name="Sitrit Y."/>
            <person name="Splivallo R."/>
            <person name="Traeger S."/>
            <person name="Wang M."/>
            <person name="Zifcakova L."/>
            <person name="Wipf D."/>
            <person name="Zambonelli A."/>
            <person name="Paolocci F."/>
            <person name="Nowrousian M."/>
            <person name="Ottonello S."/>
            <person name="Baldrian P."/>
            <person name="Spatafora J.W."/>
            <person name="Henrissat B."/>
            <person name="Nagy L.G."/>
            <person name="Aury J.M."/>
            <person name="Wincker P."/>
            <person name="Grigoriev I.V."/>
            <person name="Bonfante P."/>
            <person name="Martin F.M."/>
        </authorList>
    </citation>
    <scope>NUCLEOTIDE SEQUENCE [LARGE SCALE GENOMIC DNA]</scope>
    <source>
        <strain evidence="1 2">RN42</strain>
    </source>
</reference>
<name>A0A3N4I972_ASCIM</name>
<evidence type="ECO:0000313" key="1">
    <source>
        <dbReference type="EMBL" id="RPA82006.1"/>
    </source>
</evidence>
<evidence type="ECO:0000313" key="2">
    <source>
        <dbReference type="Proteomes" id="UP000275078"/>
    </source>
</evidence>
<dbReference type="AlphaFoldDB" id="A0A3N4I972"/>
<proteinExistence type="predicted"/>
<protein>
    <submittedName>
        <fullName evidence="1">Uncharacterized protein</fullName>
    </submittedName>
</protein>
<organism evidence="1 2">
    <name type="scientific">Ascobolus immersus RN42</name>
    <dbReference type="NCBI Taxonomy" id="1160509"/>
    <lineage>
        <taxon>Eukaryota</taxon>
        <taxon>Fungi</taxon>
        <taxon>Dikarya</taxon>
        <taxon>Ascomycota</taxon>
        <taxon>Pezizomycotina</taxon>
        <taxon>Pezizomycetes</taxon>
        <taxon>Pezizales</taxon>
        <taxon>Ascobolaceae</taxon>
        <taxon>Ascobolus</taxon>
    </lineage>
</organism>
<accession>A0A3N4I972</accession>
<keyword evidence="2" id="KW-1185">Reference proteome</keyword>
<sequence length="168" mass="19640">MTVEDMEARALWVLEGFVLVRKISSKLRDSMENGTGTTRFQDDGIRRVQIYWNAPAFVDPDDFGWDERRWFPCKGPFLKHWHPVESDVVPLQDTEVFKVVSAHFPEVASRFQETLLGESETAIIRQVDELEEDVDDIPKLVPEELEIEEQECKVDTHFEVLSQWFDIL</sequence>
<dbReference type="EMBL" id="ML119675">
    <property type="protein sequence ID" value="RPA82006.1"/>
    <property type="molecule type" value="Genomic_DNA"/>
</dbReference>